<dbReference type="SUPFAM" id="SSF53448">
    <property type="entry name" value="Nucleotide-diphospho-sugar transferases"/>
    <property type="match status" value="1"/>
</dbReference>
<dbReference type="EMBL" id="JBHSCZ010000001">
    <property type="protein sequence ID" value="MFC4261858.1"/>
    <property type="molecule type" value="Genomic_DNA"/>
</dbReference>
<dbReference type="InterPro" id="IPR001173">
    <property type="entry name" value="Glyco_trans_2-like"/>
</dbReference>
<evidence type="ECO:0000313" key="2">
    <source>
        <dbReference type="EMBL" id="MFC4261858.1"/>
    </source>
</evidence>
<evidence type="ECO:0000313" key="3">
    <source>
        <dbReference type="Proteomes" id="UP001595907"/>
    </source>
</evidence>
<dbReference type="RefSeq" id="WP_379706944.1">
    <property type="nucleotide sequence ID" value="NZ_JBHSCZ010000001.1"/>
</dbReference>
<sequence length="231" mass="25671">MYLNKNIKLVIPAYNEAESIALVINAVPKNICTEIIVTDNNSKDDTAAIANACGATVLFEKNAGYGNACLKGLDYIRQQGGCDVVVFLDADFSDYPDEMQKIITPIIEGKADMVIGSRIKKLREPGSMTPQQVFGNWLAVTLIKIFFKHQFTDLGPFRAITWEALEKIKMVDKNYGWTVEMQVKAVKHQLRCVNVPVKYRHRAGGVSKVSGSIKGSIMAGYKIIKTIFKYA</sequence>
<dbReference type="InterPro" id="IPR029044">
    <property type="entry name" value="Nucleotide-diphossugar_trans"/>
</dbReference>
<keyword evidence="3" id="KW-1185">Reference proteome</keyword>
<dbReference type="CDD" id="cd04179">
    <property type="entry name" value="DPM_DPG-synthase_like"/>
    <property type="match status" value="1"/>
</dbReference>
<proteinExistence type="predicted"/>
<dbReference type="Gene3D" id="3.90.550.10">
    <property type="entry name" value="Spore Coat Polysaccharide Biosynthesis Protein SpsA, Chain A"/>
    <property type="match status" value="1"/>
</dbReference>
<dbReference type="Pfam" id="PF00535">
    <property type="entry name" value="Glycos_transf_2"/>
    <property type="match status" value="1"/>
</dbReference>
<comment type="caution">
    <text evidence="2">The sequence shown here is derived from an EMBL/GenBank/DDBJ whole genome shotgun (WGS) entry which is preliminary data.</text>
</comment>
<dbReference type="PANTHER" id="PTHR48090:SF7">
    <property type="entry name" value="RFBJ PROTEIN"/>
    <property type="match status" value="1"/>
</dbReference>
<name>A0ABV8QPY2_9BACT</name>
<feature type="domain" description="Glycosyltransferase 2-like" evidence="1">
    <location>
        <begin position="9"/>
        <end position="143"/>
    </location>
</feature>
<gene>
    <name evidence="2" type="ORF">ACFOWM_03125</name>
</gene>
<organism evidence="2 3">
    <name type="scientific">Ferruginibacter yonginensis</name>
    <dbReference type="NCBI Taxonomy" id="1310416"/>
    <lineage>
        <taxon>Bacteria</taxon>
        <taxon>Pseudomonadati</taxon>
        <taxon>Bacteroidota</taxon>
        <taxon>Chitinophagia</taxon>
        <taxon>Chitinophagales</taxon>
        <taxon>Chitinophagaceae</taxon>
        <taxon>Ferruginibacter</taxon>
    </lineage>
</organism>
<dbReference type="InterPro" id="IPR050256">
    <property type="entry name" value="Glycosyltransferase_2"/>
</dbReference>
<reference evidence="3" key="1">
    <citation type="journal article" date="2019" name="Int. J. Syst. Evol. Microbiol.">
        <title>The Global Catalogue of Microorganisms (GCM) 10K type strain sequencing project: providing services to taxonomists for standard genome sequencing and annotation.</title>
        <authorList>
            <consortium name="The Broad Institute Genomics Platform"/>
            <consortium name="The Broad Institute Genome Sequencing Center for Infectious Disease"/>
            <person name="Wu L."/>
            <person name="Ma J."/>
        </authorList>
    </citation>
    <scope>NUCLEOTIDE SEQUENCE [LARGE SCALE GENOMIC DNA]</scope>
    <source>
        <strain evidence="3">CECT 8289</strain>
    </source>
</reference>
<accession>A0ABV8QPY2</accession>
<protein>
    <submittedName>
        <fullName evidence="2">Glycosyltransferase family 2 protein</fullName>
    </submittedName>
</protein>
<dbReference type="PANTHER" id="PTHR48090">
    <property type="entry name" value="UNDECAPRENYL-PHOSPHATE 4-DEOXY-4-FORMAMIDO-L-ARABINOSE TRANSFERASE-RELATED"/>
    <property type="match status" value="1"/>
</dbReference>
<dbReference type="Proteomes" id="UP001595907">
    <property type="component" value="Unassembled WGS sequence"/>
</dbReference>
<evidence type="ECO:0000259" key="1">
    <source>
        <dbReference type="Pfam" id="PF00535"/>
    </source>
</evidence>